<feature type="domain" description="Histidine kinase" evidence="5">
    <location>
        <begin position="32"/>
        <end position="248"/>
    </location>
</feature>
<protein>
    <recommendedName>
        <fullName evidence="2">histidine kinase</fullName>
        <ecNumber evidence="2">2.7.13.3</ecNumber>
    </recommendedName>
</protein>
<dbReference type="PRINTS" id="PR00344">
    <property type="entry name" value="BCTRLSENSOR"/>
</dbReference>
<dbReference type="InterPro" id="IPR036890">
    <property type="entry name" value="HATPase_C_sf"/>
</dbReference>
<dbReference type="GO" id="GO:0000155">
    <property type="term" value="F:phosphorelay sensor kinase activity"/>
    <property type="evidence" value="ECO:0007669"/>
    <property type="project" value="InterPro"/>
</dbReference>
<dbReference type="Pfam" id="PF02518">
    <property type="entry name" value="HATPase_c"/>
    <property type="match status" value="1"/>
</dbReference>
<name>A0A5A9XQQ5_9BACT</name>
<reference evidence="7 8" key="1">
    <citation type="submission" date="2019-04" db="EMBL/GenBank/DDBJ databases">
        <title>Geobacter ruber sp. nov., ferric-reducing bacteria isolated from paddy soil.</title>
        <authorList>
            <person name="Xu Z."/>
            <person name="Masuda Y."/>
            <person name="Itoh H."/>
            <person name="Senoo K."/>
        </authorList>
    </citation>
    <scope>NUCLEOTIDE SEQUENCE [LARGE SCALE GENOMIC DNA]</scope>
    <source>
        <strain evidence="7 8">Red88</strain>
    </source>
</reference>
<keyword evidence="8" id="KW-1185">Reference proteome</keyword>
<dbReference type="CDD" id="cd17546">
    <property type="entry name" value="REC_hyHK_CKI1_RcsC-like"/>
    <property type="match status" value="1"/>
</dbReference>
<dbReference type="InterPro" id="IPR001789">
    <property type="entry name" value="Sig_transdc_resp-reg_receiver"/>
</dbReference>
<comment type="caution">
    <text evidence="7">The sequence shown here is derived from an EMBL/GenBank/DDBJ whole genome shotgun (WGS) entry which is preliminary data.</text>
</comment>
<evidence type="ECO:0000259" key="6">
    <source>
        <dbReference type="PROSITE" id="PS50110"/>
    </source>
</evidence>
<proteinExistence type="predicted"/>
<dbReference type="SMART" id="SM00388">
    <property type="entry name" value="HisKA"/>
    <property type="match status" value="1"/>
</dbReference>
<dbReference type="EMBL" id="SRSD01000001">
    <property type="protein sequence ID" value="KAA0895487.1"/>
    <property type="molecule type" value="Genomic_DNA"/>
</dbReference>
<evidence type="ECO:0000259" key="5">
    <source>
        <dbReference type="PROSITE" id="PS50109"/>
    </source>
</evidence>
<feature type="domain" description="Response regulatory" evidence="6">
    <location>
        <begin position="270"/>
        <end position="390"/>
    </location>
</feature>
<evidence type="ECO:0000256" key="2">
    <source>
        <dbReference type="ARBA" id="ARBA00012438"/>
    </source>
</evidence>
<dbReference type="EC" id="2.7.13.3" evidence="2"/>
<dbReference type="InterPro" id="IPR003594">
    <property type="entry name" value="HATPase_dom"/>
</dbReference>
<dbReference type="SMART" id="SM00387">
    <property type="entry name" value="HATPase_c"/>
    <property type="match status" value="1"/>
</dbReference>
<dbReference type="PROSITE" id="PS50110">
    <property type="entry name" value="RESPONSE_REGULATORY"/>
    <property type="match status" value="1"/>
</dbReference>
<dbReference type="SUPFAM" id="SSF52172">
    <property type="entry name" value="CheY-like"/>
    <property type="match status" value="1"/>
</dbReference>
<dbReference type="CDD" id="cd00082">
    <property type="entry name" value="HisKA"/>
    <property type="match status" value="1"/>
</dbReference>
<evidence type="ECO:0000256" key="4">
    <source>
        <dbReference type="PROSITE-ProRule" id="PRU00169"/>
    </source>
</evidence>
<keyword evidence="3 4" id="KW-0597">Phosphoprotein</keyword>
<accession>A0A5A9XQQ5</accession>
<dbReference type="InterPro" id="IPR003661">
    <property type="entry name" value="HisK_dim/P_dom"/>
</dbReference>
<dbReference type="InterPro" id="IPR011006">
    <property type="entry name" value="CheY-like_superfamily"/>
</dbReference>
<dbReference type="Proteomes" id="UP000324298">
    <property type="component" value="Unassembled WGS sequence"/>
</dbReference>
<dbReference type="InterPro" id="IPR036097">
    <property type="entry name" value="HisK_dim/P_sf"/>
</dbReference>
<dbReference type="PANTHER" id="PTHR43065:SF42">
    <property type="entry name" value="TWO-COMPONENT SENSOR PPRA"/>
    <property type="match status" value="1"/>
</dbReference>
<dbReference type="Gene3D" id="1.10.287.130">
    <property type="match status" value="1"/>
</dbReference>
<dbReference type="OrthoDB" id="9813024at2"/>
<gene>
    <name evidence="7" type="ORF">ET418_01610</name>
</gene>
<organism evidence="7 8">
    <name type="scientific">Oryzomonas rubra</name>
    <dbReference type="NCBI Taxonomy" id="2509454"/>
    <lineage>
        <taxon>Bacteria</taxon>
        <taxon>Pseudomonadati</taxon>
        <taxon>Thermodesulfobacteriota</taxon>
        <taxon>Desulfuromonadia</taxon>
        <taxon>Geobacterales</taxon>
        <taxon>Geobacteraceae</taxon>
        <taxon>Oryzomonas</taxon>
    </lineage>
</organism>
<dbReference type="Gene3D" id="3.40.50.2300">
    <property type="match status" value="1"/>
</dbReference>
<dbReference type="SMART" id="SM00448">
    <property type="entry name" value="REC"/>
    <property type="match status" value="1"/>
</dbReference>
<dbReference type="Gene3D" id="3.30.565.10">
    <property type="entry name" value="Histidine kinase-like ATPase, C-terminal domain"/>
    <property type="match status" value="1"/>
</dbReference>
<sequence length="393" mass="41975">MGIALDISDLKEHEKEELRVQKLESLGVLAGGIAHDFNNILTGIMGNISLAKISLDDTHTSYKALVGAEKASVRATELARQLLTFARGGEPVKKVVSLQHLANESLSLVLHGSNVRGVVDIPDSIHAIEADEGQISQVFHNIIINATQAMPGGGLLTVSARNETLAGRNTMALPPGPYICLTFTDEGCGISDTDLEKIFDPYFTTKVSGNGLGLASTHSIISRHGGYISVSSLVDKGATFTIHLPSIGETLPKCQTEFVTQTSKDHRGGSILVMDDEEMIRELATGMLEEIGYHVTTCGAGSEAIRYYEAAKESGSPFSAVIMDLTIPGGMGGREAAEKILDIDPAARLIVSSGYSNDPIMSDYRTYGFTGAIAKPYRINELAEILRSALSDH</sequence>
<dbReference type="InterPro" id="IPR005467">
    <property type="entry name" value="His_kinase_dom"/>
</dbReference>
<feature type="modified residue" description="4-aspartylphosphate" evidence="4">
    <location>
        <position position="324"/>
    </location>
</feature>
<dbReference type="Pfam" id="PF00072">
    <property type="entry name" value="Response_reg"/>
    <property type="match status" value="1"/>
</dbReference>
<dbReference type="PANTHER" id="PTHR43065">
    <property type="entry name" value="SENSOR HISTIDINE KINASE"/>
    <property type="match status" value="1"/>
</dbReference>
<evidence type="ECO:0000256" key="1">
    <source>
        <dbReference type="ARBA" id="ARBA00000085"/>
    </source>
</evidence>
<dbReference type="InterPro" id="IPR004358">
    <property type="entry name" value="Sig_transdc_His_kin-like_C"/>
</dbReference>
<dbReference type="AlphaFoldDB" id="A0A5A9XQQ5"/>
<comment type="catalytic activity">
    <reaction evidence="1">
        <text>ATP + protein L-histidine = ADP + protein N-phospho-L-histidine.</text>
        <dbReference type="EC" id="2.7.13.3"/>
    </reaction>
</comment>
<dbReference type="SUPFAM" id="SSF47384">
    <property type="entry name" value="Homodimeric domain of signal transducing histidine kinase"/>
    <property type="match status" value="1"/>
</dbReference>
<evidence type="ECO:0000313" key="8">
    <source>
        <dbReference type="Proteomes" id="UP000324298"/>
    </source>
</evidence>
<evidence type="ECO:0000256" key="3">
    <source>
        <dbReference type="ARBA" id="ARBA00022553"/>
    </source>
</evidence>
<dbReference type="PROSITE" id="PS50109">
    <property type="entry name" value="HIS_KIN"/>
    <property type="match status" value="1"/>
</dbReference>
<evidence type="ECO:0000313" key="7">
    <source>
        <dbReference type="EMBL" id="KAA0895487.1"/>
    </source>
</evidence>
<dbReference type="SUPFAM" id="SSF55874">
    <property type="entry name" value="ATPase domain of HSP90 chaperone/DNA topoisomerase II/histidine kinase"/>
    <property type="match status" value="1"/>
</dbReference>